<reference evidence="1" key="1">
    <citation type="submission" date="2022-12" db="EMBL/GenBank/DDBJ databases">
        <authorList>
            <person name="Bing R.G."/>
            <person name="Willard D.J."/>
            <person name="Manesh M.J.H."/>
            <person name="Laemthong T."/>
            <person name="Crosby J.R."/>
            <person name="Kelly R.M."/>
        </authorList>
    </citation>
    <scope>NUCLEOTIDE SEQUENCE</scope>
    <source>
        <strain evidence="1">DSM 8991</strain>
    </source>
</reference>
<evidence type="ECO:0008006" key="3">
    <source>
        <dbReference type="Google" id="ProtNLM"/>
    </source>
</evidence>
<sequence length="240" mass="28006">MYPSVPLMIIASPKLLKSFKILRLIGDNSISFNARKYYIRKDIPYTTSGIHSYEIDIEIDTLRAKAGKYRLKEIEYSFKGQKYRCRALNVVIEILNQTPRYDLMWSGGFSKRDEVLDEDSFVFKYRGRIIEDEFTNISNKKLIVYDVEYPSEIYDQTKVLVGVPKGGVVLKPKESFKVKFYHSRKYDENYYTLIYTPRVIYKIEGENILRVAFPVSHSGESALINLIDDPRKLKKVIANP</sequence>
<gene>
    <name evidence="1" type="ORF">OTJ99_002410</name>
</gene>
<accession>A0ABY7BIY5</accession>
<name>A0ABY7BIY5_9FIRM</name>
<dbReference type="EMBL" id="CP113864">
    <property type="protein sequence ID" value="WAM31521.1"/>
    <property type="molecule type" value="Genomic_DNA"/>
</dbReference>
<evidence type="ECO:0000313" key="1">
    <source>
        <dbReference type="EMBL" id="WAM31521.1"/>
    </source>
</evidence>
<dbReference type="RefSeq" id="WP_045166066.1">
    <property type="nucleotide sequence ID" value="NZ_CP113864.1"/>
</dbReference>
<dbReference type="Proteomes" id="UP001164745">
    <property type="component" value="Chromosome"/>
</dbReference>
<organism evidence="1 2">
    <name type="scientific">Caldicellulosiruptor naganoensis</name>
    <dbReference type="NCBI Taxonomy" id="29324"/>
    <lineage>
        <taxon>Bacteria</taxon>
        <taxon>Bacillati</taxon>
        <taxon>Bacillota</taxon>
        <taxon>Bacillota incertae sedis</taxon>
        <taxon>Caldicellulosiruptorales</taxon>
        <taxon>Caldicellulosiruptoraceae</taxon>
        <taxon>Caldicellulosiruptor</taxon>
    </lineage>
</organism>
<protein>
    <recommendedName>
        <fullName evidence="3">DUF3108 domain-containing protein</fullName>
    </recommendedName>
</protein>
<keyword evidence="2" id="KW-1185">Reference proteome</keyword>
<proteinExistence type="predicted"/>
<evidence type="ECO:0000313" key="2">
    <source>
        <dbReference type="Proteomes" id="UP001164745"/>
    </source>
</evidence>